<dbReference type="PIRSF" id="PIRSF017388">
    <property type="entry name" value="Esterase_lipase"/>
    <property type="match status" value="1"/>
</dbReference>
<dbReference type="Proteomes" id="UP001208017">
    <property type="component" value="Unassembled WGS sequence"/>
</dbReference>
<dbReference type="Pfam" id="PF12146">
    <property type="entry name" value="Hydrolase_4"/>
    <property type="match status" value="1"/>
</dbReference>
<dbReference type="InterPro" id="IPR000073">
    <property type="entry name" value="AB_hydrolase_1"/>
</dbReference>
<evidence type="ECO:0000259" key="2">
    <source>
        <dbReference type="Pfam" id="PF12146"/>
    </source>
</evidence>
<dbReference type="GO" id="GO:0016787">
    <property type="term" value="F:hydrolase activity"/>
    <property type="evidence" value="ECO:0007669"/>
    <property type="project" value="UniProtKB-KW"/>
</dbReference>
<name>A0ABT3X2F8_9BACL</name>
<dbReference type="InterPro" id="IPR022742">
    <property type="entry name" value="Hydrolase_4"/>
</dbReference>
<evidence type="ECO:0000256" key="1">
    <source>
        <dbReference type="ARBA" id="ARBA00022801"/>
    </source>
</evidence>
<dbReference type="PANTHER" id="PTHR43798">
    <property type="entry name" value="MONOACYLGLYCEROL LIPASE"/>
    <property type="match status" value="1"/>
</dbReference>
<dbReference type="PANTHER" id="PTHR43798:SF31">
    <property type="entry name" value="AB HYDROLASE SUPERFAMILY PROTEIN YCLE"/>
    <property type="match status" value="1"/>
</dbReference>
<dbReference type="InterPro" id="IPR050266">
    <property type="entry name" value="AB_hydrolase_sf"/>
</dbReference>
<proteinExistence type="predicted"/>
<dbReference type="InterPro" id="IPR029058">
    <property type="entry name" value="AB_hydrolase_fold"/>
</dbReference>
<protein>
    <submittedName>
        <fullName evidence="3">Alpha/beta fold hydrolase</fullName>
    </submittedName>
</protein>
<evidence type="ECO:0000313" key="4">
    <source>
        <dbReference type="Proteomes" id="UP001208017"/>
    </source>
</evidence>
<feature type="domain" description="Serine aminopeptidase S33" evidence="2">
    <location>
        <begin position="2"/>
        <end position="214"/>
    </location>
</feature>
<accession>A0ABT3X2F8</accession>
<dbReference type="Gene3D" id="3.40.50.1820">
    <property type="entry name" value="alpha/beta hydrolase"/>
    <property type="match status" value="1"/>
</dbReference>
<gene>
    <name evidence="3" type="ORF">OS242_09240</name>
</gene>
<dbReference type="InterPro" id="IPR012354">
    <property type="entry name" value="Esterase_lipase"/>
</dbReference>
<reference evidence="3 4" key="1">
    <citation type="submission" date="2022-11" db="EMBL/GenBank/DDBJ databases">
        <title>Study of microbial diversity in lake waters.</title>
        <authorList>
            <person name="Zhang J."/>
        </authorList>
    </citation>
    <scope>NUCLEOTIDE SEQUENCE [LARGE SCALE GENOMIC DNA]</scope>
    <source>
        <strain evidence="3 4">DT12</strain>
    </source>
</reference>
<keyword evidence="4" id="KW-1185">Reference proteome</keyword>
<sequence length="234" mass="26569">MAVCLLIHGFTGTPYEVEPLVKRLESEGCEVVAPLLPGHGGERHEMMRVTWRHWIQGVEEVLTGLLHHHEQVHLVGFSMGGLIAAFLAAKYPGRIKSLTMLSAPIYTINPKQLFKTIAEAIQQSMRTGNRQEDVSRYLMKVRATPLRSLAHFKRLVQMVKMQLGAVEVPLLILQGEQDDLVEARSATYIYESVRSEQKQIHFFPESRHMICHDCEADQVCRLVADFILEREDGV</sequence>
<dbReference type="SUPFAM" id="SSF53474">
    <property type="entry name" value="alpha/beta-Hydrolases"/>
    <property type="match status" value="1"/>
</dbReference>
<keyword evidence="1 3" id="KW-0378">Hydrolase</keyword>
<comment type="caution">
    <text evidence="3">The sequence shown here is derived from an EMBL/GenBank/DDBJ whole genome shotgun (WGS) entry which is preliminary data.</text>
</comment>
<dbReference type="EMBL" id="JAPMLT010000003">
    <property type="protein sequence ID" value="MCX7570147.1"/>
    <property type="molecule type" value="Genomic_DNA"/>
</dbReference>
<evidence type="ECO:0000313" key="3">
    <source>
        <dbReference type="EMBL" id="MCX7570147.1"/>
    </source>
</evidence>
<dbReference type="RefSeq" id="WP_267151388.1">
    <property type="nucleotide sequence ID" value="NZ_JAPMLT010000003.1"/>
</dbReference>
<dbReference type="PRINTS" id="PR00111">
    <property type="entry name" value="ABHYDROLASE"/>
</dbReference>
<organism evidence="3 4">
    <name type="scientific">Tumebacillus lacus</name>
    <dbReference type="NCBI Taxonomy" id="2995335"/>
    <lineage>
        <taxon>Bacteria</taxon>
        <taxon>Bacillati</taxon>
        <taxon>Bacillota</taxon>
        <taxon>Bacilli</taxon>
        <taxon>Bacillales</taxon>
        <taxon>Alicyclobacillaceae</taxon>
        <taxon>Tumebacillus</taxon>
    </lineage>
</organism>